<dbReference type="PANTHER" id="PTHR10622:SF11">
    <property type="entry name" value="HET-DOMAIN-CONTAINING PROTEIN"/>
    <property type="match status" value="1"/>
</dbReference>
<dbReference type="PANTHER" id="PTHR10622">
    <property type="entry name" value="HET DOMAIN-CONTAINING PROTEIN"/>
    <property type="match status" value="1"/>
</dbReference>
<dbReference type="InterPro" id="IPR002110">
    <property type="entry name" value="Ankyrin_rpt"/>
</dbReference>
<dbReference type="SUPFAM" id="SSF48403">
    <property type="entry name" value="Ankyrin repeat"/>
    <property type="match status" value="1"/>
</dbReference>
<proteinExistence type="predicted"/>
<evidence type="ECO:0000259" key="3">
    <source>
        <dbReference type="Pfam" id="PF06985"/>
    </source>
</evidence>
<dbReference type="InterPro" id="IPR056884">
    <property type="entry name" value="NPHP3-like_N"/>
</dbReference>
<dbReference type="SMART" id="SM00248">
    <property type="entry name" value="ANK"/>
    <property type="match status" value="4"/>
</dbReference>
<dbReference type="Pfam" id="PF12796">
    <property type="entry name" value="Ank_2"/>
    <property type="match status" value="1"/>
</dbReference>
<dbReference type="InterPro" id="IPR036770">
    <property type="entry name" value="Ankyrin_rpt-contain_sf"/>
</dbReference>
<dbReference type="SUPFAM" id="SSF52540">
    <property type="entry name" value="P-loop containing nucleoside triphosphate hydrolases"/>
    <property type="match status" value="1"/>
</dbReference>
<dbReference type="InterPro" id="IPR027417">
    <property type="entry name" value="P-loop_NTPase"/>
</dbReference>
<evidence type="ECO:0000256" key="1">
    <source>
        <dbReference type="ARBA" id="ARBA00022737"/>
    </source>
</evidence>
<gene>
    <name evidence="6" type="ORF">K489DRAFT_133302</name>
</gene>
<feature type="repeat" description="ANK" evidence="2">
    <location>
        <begin position="940"/>
        <end position="969"/>
    </location>
</feature>
<dbReference type="Gene3D" id="3.40.50.300">
    <property type="entry name" value="P-loop containing nucleotide triphosphate hydrolases"/>
    <property type="match status" value="1"/>
</dbReference>
<keyword evidence="2" id="KW-0040">ANK repeat</keyword>
<dbReference type="Pfam" id="PF24883">
    <property type="entry name" value="NPHP3_N"/>
    <property type="match status" value="1"/>
</dbReference>
<dbReference type="Gene3D" id="1.25.40.20">
    <property type="entry name" value="Ankyrin repeat-containing domain"/>
    <property type="match status" value="1"/>
</dbReference>
<evidence type="ECO:0000313" key="6">
    <source>
        <dbReference type="RefSeq" id="XP_033455169.1"/>
    </source>
</evidence>
<evidence type="ECO:0000256" key="2">
    <source>
        <dbReference type="PROSITE-ProRule" id="PRU00023"/>
    </source>
</evidence>
<dbReference type="PROSITE" id="PS50297">
    <property type="entry name" value="ANK_REP_REGION"/>
    <property type="match status" value="1"/>
</dbReference>
<accession>A0A6J3LR86</accession>
<organism evidence="6">
    <name type="scientific">Dissoconium aciculare CBS 342.82</name>
    <dbReference type="NCBI Taxonomy" id="1314786"/>
    <lineage>
        <taxon>Eukaryota</taxon>
        <taxon>Fungi</taxon>
        <taxon>Dikarya</taxon>
        <taxon>Ascomycota</taxon>
        <taxon>Pezizomycotina</taxon>
        <taxon>Dothideomycetes</taxon>
        <taxon>Dothideomycetidae</taxon>
        <taxon>Mycosphaerellales</taxon>
        <taxon>Dissoconiaceae</taxon>
        <taxon>Dissoconium</taxon>
    </lineage>
</organism>
<protein>
    <submittedName>
        <fullName evidence="6">HET-domain-containing protein</fullName>
    </submittedName>
</protein>
<sequence length="1003" mass="114453">MRLLKRNDRGDFVFTALLYSPPPYAILSHTWSTTPNAEVSYQDMLDGSARGKESFAKIRFMAERAEAENIEHFWIDNCCIDKRNEAELSTAIRSMYRWYRDAAVCFVYLADVSLNKRDCNGQRAWEGNFRNCRWFTRGWTLQELIAPKRVEFYARGEHLGNRASLLKQIQEVTGIETDALLGTSHENFPISTRLRWATGRMTFVPEDYFYALMGLCDVIMSPMYGEGPDQAEKRLEKEIREHHGEAALSSPMNLGSREPREIRCENAQQREWNLDMLRFETIHSRKANIRTEMKKTCSWILQHPTYLAWRDTEPAEEHCGFFWIKGKPGAGKSVLVKYLDTHVSTNQKPDVICISFYFNARGERLEKSLEGMYRSLLVQLLERNRELQPVVSDSRQIAGDGPLSLHTLSSLLSAAVMKLQSHRLYCFIDALDECQDSDMKQMVTFFWKICEEAAKEGRRVSVCFASRHYPSFDIPTEFKLVLEDLDEHRNDLSKYVKSQKFTSGSSNKLKNIPDQVQNTILDKANGIFLWVVLVVEILKKEYLRGNAHTVKQKLEQIPEDLTNLFRSIVTRDREDVHELLLCLRWILYSRRPLALREFYFAMLAGTDTKDLEWRCYFAEFSEEDADDMILDDLRSCSKGLAELTKGKNGRVQFIHESVRDFLVMGGGFEHIEPSCDSSAYGAHEALKQCCIRGIQIDMNICWQLMGLTAPADQDITAWRPSHRRSERALLKSGSPFLDYAIAMVFYHSNEAVLGIPQEGFFDRFDLSRWYTIANLLQQYDIGVYTPDVSIEYILAERNCANLIRSLACRQHDFTQSSRNRNRTPLIAALANKSKEAAEAILEREGAENPTKIAQEIIVDNYRGRQAYDLRQGQETWRWAIEQGWPSLARHLLRDDQLDAEVLIALSMFLCSVSETGKINIAALLIERGADVNAQGGWYGTALQAASLYGHTGVATLLIERGADVNAQGGQYGNALQAASSRGHSGIATLLINCSTDMNTQGGK</sequence>
<dbReference type="OrthoDB" id="194358at2759"/>
<dbReference type="Proteomes" id="UP000504637">
    <property type="component" value="Unplaced"/>
</dbReference>
<reference evidence="6" key="3">
    <citation type="submission" date="2025-08" db="UniProtKB">
        <authorList>
            <consortium name="RefSeq"/>
        </authorList>
    </citation>
    <scope>IDENTIFICATION</scope>
    <source>
        <strain evidence="6">CBS 342.82</strain>
    </source>
</reference>
<name>A0A6J3LR86_9PEZI</name>
<dbReference type="InterPro" id="IPR010730">
    <property type="entry name" value="HET"/>
</dbReference>
<dbReference type="GeneID" id="54356857"/>
<dbReference type="PROSITE" id="PS50088">
    <property type="entry name" value="ANK_REPEAT"/>
    <property type="match status" value="1"/>
</dbReference>
<evidence type="ECO:0000259" key="4">
    <source>
        <dbReference type="Pfam" id="PF24883"/>
    </source>
</evidence>
<feature type="domain" description="Heterokaryon incompatibility" evidence="3">
    <location>
        <begin position="24"/>
        <end position="113"/>
    </location>
</feature>
<keyword evidence="1" id="KW-0677">Repeat</keyword>
<dbReference type="RefSeq" id="XP_033455169.1">
    <property type="nucleotide sequence ID" value="XM_033599058.1"/>
</dbReference>
<dbReference type="Pfam" id="PF06985">
    <property type="entry name" value="HET"/>
    <property type="match status" value="1"/>
</dbReference>
<evidence type="ECO:0000313" key="5">
    <source>
        <dbReference type="Proteomes" id="UP000504637"/>
    </source>
</evidence>
<keyword evidence="5" id="KW-1185">Reference proteome</keyword>
<reference evidence="6" key="1">
    <citation type="submission" date="2020-01" db="EMBL/GenBank/DDBJ databases">
        <authorList>
            <consortium name="DOE Joint Genome Institute"/>
            <person name="Haridas S."/>
            <person name="Albert R."/>
            <person name="Binder M."/>
            <person name="Bloem J."/>
            <person name="Labutti K."/>
            <person name="Salamov A."/>
            <person name="Andreopoulos B."/>
            <person name="Baker S.E."/>
            <person name="Barry K."/>
            <person name="Bills G."/>
            <person name="Bluhm B.H."/>
            <person name="Cannon C."/>
            <person name="Castanera R."/>
            <person name="Culley D.E."/>
            <person name="Daum C."/>
            <person name="Ezra D."/>
            <person name="Gonzalez J.B."/>
            <person name="Henrissat B."/>
            <person name="Kuo A."/>
            <person name="Liang C."/>
            <person name="Lipzen A."/>
            <person name="Lutzoni F."/>
            <person name="Magnuson J."/>
            <person name="Mondo S."/>
            <person name="Nolan M."/>
            <person name="Ohm R."/>
            <person name="Pangilinan J."/>
            <person name="Park H.-J."/>
            <person name="Ramirez L."/>
            <person name="Alfaro M."/>
            <person name="Sun H."/>
            <person name="Tritt A."/>
            <person name="Yoshinaga Y."/>
            <person name="Zwiers L.-H."/>
            <person name="Turgeon B.G."/>
            <person name="Goodwin S.B."/>
            <person name="Spatafora J.W."/>
            <person name="Crous P.W."/>
            <person name="Grigoriev I.V."/>
        </authorList>
    </citation>
    <scope>NUCLEOTIDE SEQUENCE</scope>
    <source>
        <strain evidence="6">CBS 342.82</strain>
    </source>
</reference>
<reference evidence="6" key="2">
    <citation type="submission" date="2020-04" db="EMBL/GenBank/DDBJ databases">
        <authorList>
            <consortium name="NCBI Genome Project"/>
        </authorList>
    </citation>
    <scope>NUCLEOTIDE SEQUENCE</scope>
    <source>
        <strain evidence="6">CBS 342.82</strain>
    </source>
</reference>
<dbReference type="AlphaFoldDB" id="A0A6J3LR86"/>
<feature type="domain" description="Nephrocystin 3-like N-terminal" evidence="4">
    <location>
        <begin position="296"/>
        <end position="467"/>
    </location>
</feature>